<keyword evidence="1" id="KW-0547">Nucleotide-binding</keyword>
<evidence type="ECO:0000313" key="3">
    <source>
        <dbReference type="EMBL" id="JAP91535.1"/>
    </source>
</evidence>
<dbReference type="SUPFAM" id="SSF52540">
    <property type="entry name" value="P-loop containing nucleoside triphosphate hydrolases"/>
    <property type="match status" value="1"/>
</dbReference>
<dbReference type="Pfam" id="PF00071">
    <property type="entry name" value="Ras"/>
    <property type="match status" value="1"/>
</dbReference>
<dbReference type="EMBL" id="GDID01005071">
    <property type="protein sequence ID" value="JAP91535.1"/>
    <property type="molecule type" value="Transcribed_RNA"/>
</dbReference>
<accession>A0A146K6S2</accession>
<reference evidence="3" key="1">
    <citation type="submission" date="2015-07" db="EMBL/GenBank/DDBJ databases">
        <title>Adaptation to a free-living lifestyle via gene acquisitions in the diplomonad Trepomonas sp. PC1.</title>
        <authorList>
            <person name="Xu F."/>
            <person name="Jerlstrom-Hultqvist J."/>
            <person name="Kolisko M."/>
            <person name="Simpson A.G.B."/>
            <person name="Roger A.J."/>
            <person name="Svard S.G."/>
            <person name="Andersson J.O."/>
        </authorList>
    </citation>
    <scope>NUCLEOTIDE SEQUENCE</scope>
    <source>
        <strain evidence="3">PC1</strain>
    </source>
</reference>
<dbReference type="GO" id="GO:0003924">
    <property type="term" value="F:GTPase activity"/>
    <property type="evidence" value="ECO:0007669"/>
    <property type="project" value="InterPro"/>
</dbReference>
<dbReference type="InterPro" id="IPR020849">
    <property type="entry name" value="Small_GTPase_Ras-type"/>
</dbReference>
<protein>
    <submittedName>
        <fullName evidence="3">Rab-like protein</fullName>
    </submittedName>
</protein>
<dbReference type="GO" id="GO:0005525">
    <property type="term" value="F:GTP binding"/>
    <property type="evidence" value="ECO:0007669"/>
    <property type="project" value="UniProtKB-KW"/>
</dbReference>
<dbReference type="GO" id="GO:0016020">
    <property type="term" value="C:membrane"/>
    <property type="evidence" value="ECO:0007669"/>
    <property type="project" value="InterPro"/>
</dbReference>
<evidence type="ECO:0000256" key="2">
    <source>
        <dbReference type="ARBA" id="ARBA00023134"/>
    </source>
</evidence>
<dbReference type="Gene3D" id="3.40.50.300">
    <property type="entry name" value="P-loop containing nucleotide triphosphate hydrolases"/>
    <property type="match status" value="1"/>
</dbReference>
<evidence type="ECO:0000256" key="1">
    <source>
        <dbReference type="ARBA" id="ARBA00022741"/>
    </source>
</evidence>
<feature type="non-terminal residue" evidence="3">
    <location>
        <position position="89"/>
    </location>
</feature>
<dbReference type="PANTHER" id="PTHR24070">
    <property type="entry name" value="RAS, DI-RAS, AND RHEB FAMILY MEMBERS OF SMALL GTPASE SUPERFAMILY"/>
    <property type="match status" value="1"/>
</dbReference>
<proteinExistence type="predicted"/>
<dbReference type="InterPro" id="IPR001806">
    <property type="entry name" value="Small_GTPase"/>
</dbReference>
<dbReference type="InterPro" id="IPR027417">
    <property type="entry name" value="P-loop_NTPase"/>
</dbReference>
<dbReference type="AlphaFoldDB" id="A0A146K6S2"/>
<gene>
    <name evidence="3" type="ORF">TPC1_16823</name>
</gene>
<dbReference type="GO" id="GO:0007165">
    <property type="term" value="P:signal transduction"/>
    <property type="evidence" value="ECO:0007669"/>
    <property type="project" value="InterPro"/>
</dbReference>
<name>A0A146K6S2_9EUKA</name>
<sequence length="89" mass="10345">MTFSMNDPQSLNDIFQYWADQVQSCQKVFLVGTKSDLEQKVKTEDIEALVQKIKCQFYQCSAKTGENVHLIFDDVARWRIEHGSVEVKE</sequence>
<keyword evidence="2" id="KW-0342">GTP-binding</keyword>
<organism evidence="3">
    <name type="scientific">Trepomonas sp. PC1</name>
    <dbReference type="NCBI Taxonomy" id="1076344"/>
    <lineage>
        <taxon>Eukaryota</taxon>
        <taxon>Metamonada</taxon>
        <taxon>Diplomonadida</taxon>
        <taxon>Hexamitidae</taxon>
        <taxon>Hexamitinae</taxon>
        <taxon>Trepomonas</taxon>
    </lineage>
</organism>